<organism evidence="1">
    <name type="scientific">marine sediment metagenome</name>
    <dbReference type="NCBI Taxonomy" id="412755"/>
    <lineage>
        <taxon>unclassified sequences</taxon>
        <taxon>metagenomes</taxon>
        <taxon>ecological metagenomes</taxon>
    </lineage>
</organism>
<evidence type="ECO:0008006" key="2">
    <source>
        <dbReference type="Google" id="ProtNLM"/>
    </source>
</evidence>
<gene>
    <name evidence="1" type="ORF">LCGC14_3114290</name>
</gene>
<name>A0A0F8W4K7_9ZZZZ</name>
<comment type="caution">
    <text evidence="1">The sequence shown here is derived from an EMBL/GenBank/DDBJ whole genome shotgun (WGS) entry which is preliminary data.</text>
</comment>
<protein>
    <recommendedName>
        <fullName evidence="2">Lipocalin-like domain-containing protein</fullName>
    </recommendedName>
</protein>
<evidence type="ECO:0000313" key="1">
    <source>
        <dbReference type="EMBL" id="KKK51503.1"/>
    </source>
</evidence>
<dbReference type="EMBL" id="LAZR01067479">
    <property type="protein sequence ID" value="KKK51503.1"/>
    <property type="molecule type" value="Genomic_DNA"/>
</dbReference>
<reference evidence="1" key="1">
    <citation type="journal article" date="2015" name="Nature">
        <title>Complex archaea that bridge the gap between prokaryotes and eukaryotes.</title>
        <authorList>
            <person name="Spang A."/>
            <person name="Saw J.H."/>
            <person name="Jorgensen S.L."/>
            <person name="Zaremba-Niedzwiedzka K."/>
            <person name="Martijn J."/>
            <person name="Lind A.E."/>
            <person name="van Eijk R."/>
            <person name="Schleper C."/>
            <person name="Guy L."/>
            <person name="Ettema T.J."/>
        </authorList>
    </citation>
    <scope>NUCLEOTIDE SEQUENCE</scope>
</reference>
<proteinExistence type="predicted"/>
<dbReference type="AlphaFoldDB" id="A0A0F8W4K7"/>
<accession>A0A0F8W4K7</accession>
<sequence>MTTLHFLVVLFVVTVGLQTGCGDDSEQDNSDFTCSIEDRTGTYLMHSVKLSGDCGPMNDSLVVFDAPMDPECTIIDETWSEDECHLSYTIECILPDISISVTGVSIQQDSAGRRITEIMDIWIYDTPTGDLLCHSLYDIVFTRQ</sequence>